<evidence type="ECO:0000313" key="7">
    <source>
        <dbReference type="EMBL" id="TID28974.1"/>
    </source>
</evidence>
<dbReference type="SMART" id="SM00271">
    <property type="entry name" value="DnaJ"/>
    <property type="match status" value="1"/>
</dbReference>
<evidence type="ECO:0000313" key="8">
    <source>
        <dbReference type="Proteomes" id="UP000307173"/>
    </source>
</evidence>
<evidence type="ECO:0000256" key="4">
    <source>
        <dbReference type="ARBA" id="ARBA00023186"/>
    </source>
</evidence>
<keyword evidence="5" id="KW-0539">Nucleus</keyword>
<keyword evidence="8" id="KW-1185">Reference proteome</keyword>
<evidence type="ECO:0000256" key="1">
    <source>
        <dbReference type="ARBA" id="ARBA00004123"/>
    </source>
</evidence>
<dbReference type="PANTHER" id="PTHR44313:SF1">
    <property type="entry name" value="DNAJ HOMOLOG SUBFAMILY C MEMBER 17"/>
    <property type="match status" value="1"/>
</dbReference>
<dbReference type="EMBL" id="SELW01000355">
    <property type="protein sequence ID" value="TID28974.1"/>
    <property type="molecule type" value="Genomic_DNA"/>
</dbReference>
<keyword evidence="4" id="KW-0143">Chaperone</keyword>
<dbReference type="SUPFAM" id="SSF46565">
    <property type="entry name" value="Chaperone J-domain"/>
    <property type="match status" value="1"/>
</dbReference>
<evidence type="ECO:0000256" key="3">
    <source>
        <dbReference type="ARBA" id="ARBA00022490"/>
    </source>
</evidence>
<organism evidence="7 8">
    <name type="scientific">Pichia inconspicua</name>
    <dbReference type="NCBI Taxonomy" id="52247"/>
    <lineage>
        <taxon>Eukaryota</taxon>
        <taxon>Fungi</taxon>
        <taxon>Dikarya</taxon>
        <taxon>Ascomycota</taxon>
        <taxon>Saccharomycotina</taxon>
        <taxon>Pichiomycetes</taxon>
        <taxon>Pichiales</taxon>
        <taxon>Pichiaceae</taxon>
        <taxon>Pichia</taxon>
    </lineage>
</organism>
<dbReference type="InterPro" id="IPR018253">
    <property type="entry name" value="DnaJ_domain_CS"/>
</dbReference>
<dbReference type="AlphaFoldDB" id="A0A4T0X335"/>
<proteinExistence type="predicted"/>
<dbReference type="PANTHER" id="PTHR44313">
    <property type="entry name" value="DNAJ HOMOLOG SUBFAMILY C MEMBER 17"/>
    <property type="match status" value="1"/>
</dbReference>
<name>A0A4T0X335_9ASCO</name>
<dbReference type="Gene3D" id="1.10.287.110">
    <property type="entry name" value="DnaJ domain"/>
    <property type="match status" value="1"/>
</dbReference>
<evidence type="ECO:0000256" key="2">
    <source>
        <dbReference type="ARBA" id="ARBA00004496"/>
    </source>
</evidence>
<reference evidence="7 8" key="1">
    <citation type="journal article" date="2019" name="Front. Genet.">
        <title>Whole-Genome Sequencing of the Opportunistic Yeast Pathogen Candida inconspicua Uncovers Its Hybrid Origin.</title>
        <authorList>
            <person name="Mixao V."/>
            <person name="Hansen A.P."/>
            <person name="Saus E."/>
            <person name="Boekhout T."/>
            <person name="Lass-Florl C."/>
            <person name="Gabaldon T."/>
        </authorList>
    </citation>
    <scope>NUCLEOTIDE SEQUENCE [LARGE SCALE GENOMIC DNA]</scope>
    <source>
        <strain evidence="7 8">CBS 180</strain>
    </source>
</reference>
<dbReference type="InterPro" id="IPR052094">
    <property type="entry name" value="Pre-mRNA-splicing_ERAD"/>
</dbReference>
<dbReference type="Pfam" id="PF00226">
    <property type="entry name" value="DnaJ"/>
    <property type="match status" value="1"/>
</dbReference>
<accession>A0A4T0X335</accession>
<dbReference type="GO" id="GO:0005737">
    <property type="term" value="C:cytoplasm"/>
    <property type="evidence" value="ECO:0007669"/>
    <property type="project" value="UniProtKB-SubCell"/>
</dbReference>
<dbReference type="STRING" id="52247.A0A4T0X335"/>
<evidence type="ECO:0000256" key="5">
    <source>
        <dbReference type="ARBA" id="ARBA00023242"/>
    </source>
</evidence>
<feature type="domain" description="J" evidence="6">
    <location>
        <begin position="18"/>
        <end position="82"/>
    </location>
</feature>
<dbReference type="CDD" id="cd06257">
    <property type="entry name" value="DnaJ"/>
    <property type="match status" value="1"/>
</dbReference>
<dbReference type="Proteomes" id="UP000307173">
    <property type="component" value="Unassembled WGS sequence"/>
</dbReference>
<evidence type="ECO:0000259" key="6">
    <source>
        <dbReference type="PROSITE" id="PS50076"/>
    </source>
</evidence>
<comment type="subcellular location">
    <subcellularLocation>
        <location evidence="2">Cytoplasm</location>
    </subcellularLocation>
    <subcellularLocation>
        <location evidence="1">Nucleus</location>
    </subcellularLocation>
</comment>
<keyword evidence="3" id="KW-0963">Cytoplasm</keyword>
<dbReference type="PROSITE" id="PS00636">
    <property type="entry name" value="DNAJ_1"/>
    <property type="match status" value="1"/>
</dbReference>
<dbReference type="OrthoDB" id="436519at2759"/>
<dbReference type="InterPro" id="IPR036869">
    <property type="entry name" value="J_dom_sf"/>
</dbReference>
<protein>
    <recommendedName>
        <fullName evidence="6">J domain-containing protein</fullName>
    </recommendedName>
</protein>
<comment type="caution">
    <text evidence="7">The sequence shown here is derived from an EMBL/GenBank/DDBJ whole genome shotgun (WGS) entry which is preliminary data.</text>
</comment>
<dbReference type="PROSITE" id="PS50076">
    <property type="entry name" value="DNAJ_2"/>
    <property type="match status" value="1"/>
</dbReference>
<sequence length="250" mass="29119">MDRARRKDSEWLKANGKTAYDCLGVDKLASFELIKKAYRKNALLLHPDKNQDSSFDEMFRAVNVSYQILSDPESRRVYDEELERETSARSNVEVAKFKSDLRNREETFQTTKETEACKKLRIEQLSKWYDDYLKNENIISTSTVTGKPQHIFPRTVQLKWKNNPSVSFDEELISKLMSVFTVPKEVKLFKENGPKDRYHYATIEFESPVAAAILATHDFSTTQDHWDTMKLRKTASLLRDAKLIILHSLT</sequence>
<dbReference type="PRINTS" id="PR00625">
    <property type="entry name" value="JDOMAIN"/>
</dbReference>
<dbReference type="GO" id="GO:0005681">
    <property type="term" value="C:spliceosomal complex"/>
    <property type="evidence" value="ECO:0007669"/>
    <property type="project" value="TreeGrafter"/>
</dbReference>
<dbReference type="GO" id="GO:0000390">
    <property type="term" value="P:spliceosomal complex disassembly"/>
    <property type="evidence" value="ECO:0007669"/>
    <property type="project" value="TreeGrafter"/>
</dbReference>
<dbReference type="InterPro" id="IPR001623">
    <property type="entry name" value="DnaJ_domain"/>
</dbReference>
<gene>
    <name evidence="7" type="ORF">CANINC_002242</name>
</gene>